<comment type="catalytic activity">
    <reaction evidence="1">
        <text>ATP + H2O = ADP + phosphate + H(+)</text>
        <dbReference type="Rhea" id="RHEA:13065"/>
        <dbReference type="ChEBI" id="CHEBI:15377"/>
        <dbReference type="ChEBI" id="CHEBI:15378"/>
        <dbReference type="ChEBI" id="CHEBI:30616"/>
        <dbReference type="ChEBI" id="CHEBI:43474"/>
        <dbReference type="ChEBI" id="CHEBI:456216"/>
        <dbReference type="EC" id="5.6.2.3"/>
    </reaction>
</comment>
<evidence type="ECO:0000259" key="2">
    <source>
        <dbReference type="Pfam" id="PF05970"/>
    </source>
</evidence>
<dbReference type="GO" id="GO:0043139">
    <property type="term" value="F:5'-3' DNA helicase activity"/>
    <property type="evidence" value="ECO:0007669"/>
    <property type="project" value="UniProtKB-EC"/>
</dbReference>
<keyword evidence="1" id="KW-0234">DNA repair</keyword>
<dbReference type="SUPFAM" id="SSF52540">
    <property type="entry name" value="P-loop containing nucleoside triphosphate hydrolases"/>
    <property type="match status" value="2"/>
</dbReference>
<dbReference type="GO" id="GO:0006310">
    <property type="term" value="P:DNA recombination"/>
    <property type="evidence" value="ECO:0007669"/>
    <property type="project" value="UniProtKB-KW"/>
</dbReference>
<dbReference type="GO" id="GO:0005524">
    <property type="term" value="F:ATP binding"/>
    <property type="evidence" value="ECO:0007669"/>
    <property type="project" value="UniProtKB-KW"/>
</dbReference>
<keyword evidence="1" id="KW-0227">DNA damage</keyword>
<dbReference type="InterPro" id="IPR027417">
    <property type="entry name" value="P-loop_NTPase"/>
</dbReference>
<dbReference type="GO" id="GO:0000723">
    <property type="term" value="P:telomere maintenance"/>
    <property type="evidence" value="ECO:0007669"/>
    <property type="project" value="InterPro"/>
</dbReference>
<comment type="similarity">
    <text evidence="1">Belongs to the helicase family.</text>
</comment>
<dbReference type="EC" id="5.6.2.3" evidence="1"/>
<dbReference type="Pfam" id="PF21530">
    <property type="entry name" value="Pif1_2B_dom"/>
    <property type="match status" value="1"/>
</dbReference>
<dbReference type="PANTHER" id="PTHR10492:SF57">
    <property type="entry name" value="ATP-DEPENDENT DNA HELICASE"/>
    <property type="match status" value="1"/>
</dbReference>
<keyword evidence="1" id="KW-0547">Nucleotide-binding</keyword>
<accession>A0A816U0M1</accession>
<evidence type="ECO:0000313" key="5">
    <source>
        <dbReference type="Proteomes" id="UP000663887"/>
    </source>
</evidence>
<dbReference type="GO" id="GO:0006281">
    <property type="term" value="P:DNA repair"/>
    <property type="evidence" value="ECO:0007669"/>
    <property type="project" value="UniProtKB-KW"/>
</dbReference>
<evidence type="ECO:0000259" key="3">
    <source>
        <dbReference type="Pfam" id="PF21530"/>
    </source>
</evidence>
<keyword evidence="1" id="KW-0378">Hydrolase</keyword>
<dbReference type="Pfam" id="PF05970">
    <property type="entry name" value="PIF1"/>
    <property type="match status" value="1"/>
</dbReference>
<dbReference type="InterPro" id="IPR049163">
    <property type="entry name" value="Pif1-like_2B_dom"/>
</dbReference>
<keyword evidence="1" id="KW-0347">Helicase</keyword>
<evidence type="ECO:0000256" key="1">
    <source>
        <dbReference type="RuleBase" id="RU363044"/>
    </source>
</evidence>
<dbReference type="AlphaFoldDB" id="A0A816U0M1"/>
<sequence length="444" mass="49683">MAEDFMRHFDAETAAAMVFYDIEAMLAEQGRGFSDFGIPTPSMFCPLQSKNINKEEELRCGQEMYETLNEVQHLAVDKILGVYHRRSATTASCFFIDGPGGTRKTYLYNTLCRLVKGQGVSVLTVAWTGIAANLLVEGRTVHSRFKVPMLLLEASTSSIRPNTKEDDTIEKADIVIWDEAPMAPSYALKAVDILLRDIMNINVPFGGKIMLGNGDLPASENDEIDLPTDCISDGNLADEIFGKHISLEDVPNLCDRVILCPQDEHSLIVNEQVLQRLPEIEKVYSSVNDIECEDGEDVYNYPTEFLNSLTPSGMPPHKLNLKAGAIVMVLRNLDVNRGLYNGTRLIVRRLHNHTVDCEVATGSNKGNRTLIPRISLIPSDTFLSFKLRRRQFSIRLSFTMTINKLQGQTFNRLRLLLSQPVFSHGQLSVAFHACVHWDLSDCSL</sequence>
<feature type="domain" description="DNA helicase Pif1-like 2B" evidence="3">
    <location>
        <begin position="304"/>
        <end position="350"/>
    </location>
</feature>
<comment type="cofactor">
    <cofactor evidence="1">
        <name>Mg(2+)</name>
        <dbReference type="ChEBI" id="CHEBI:18420"/>
    </cofactor>
</comment>
<keyword evidence="1" id="KW-0233">DNA recombination</keyword>
<reference evidence="4" key="1">
    <citation type="submission" date="2021-02" db="EMBL/GenBank/DDBJ databases">
        <authorList>
            <person name="Nowell W R."/>
        </authorList>
    </citation>
    <scope>NUCLEOTIDE SEQUENCE</scope>
</reference>
<dbReference type="GO" id="GO:0016787">
    <property type="term" value="F:hydrolase activity"/>
    <property type="evidence" value="ECO:0007669"/>
    <property type="project" value="UniProtKB-KW"/>
</dbReference>
<gene>
    <name evidence="4" type="ORF">XDN619_LOCUS19355</name>
</gene>
<dbReference type="InterPro" id="IPR010285">
    <property type="entry name" value="DNA_helicase_pif1-like_DEAD"/>
</dbReference>
<dbReference type="PANTHER" id="PTHR10492">
    <property type="match status" value="1"/>
</dbReference>
<protein>
    <recommendedName>
        <fullName evidence="1">ATP-dependent DNA helicase</fullName>
        <ecNumber evidence="1">5.6.2.3</ecNumber>
    </recommendedName>
</protein>
<dbReference type="Proteomes" id="UP000663887">
    <property type="component" value="Unassembled WGS sequence"/>
</dbReference>
<organism evidence="4 5">
    <name type="scientific">Rotaria magnacalcarata</name>
    <dbReference type="NCBI Taxonomy" id="392030"/>
    <lineage>
        <taxon>Eukaryota</taxon>
        <taxon>Metazoa</taxon>
        <taxon>Spiralia</taxon>
        <taxon>Gnathifera</taxon>
        <taxon>Rotifera</taxon>
        <taxon>Eurotatoria</taxon>
        <taxon>Bdelloidea</taxon>
        <taxon>Philodinida</taxon>
        <taxon>Philodinidae</taxon>
        <taxon>Rotaria</taxon>
    </lineage>
</organism>
<dbReference type="EMBL" id="CAJNRG010008436">
    <property type="protein sequence ID" value="CAF2104303.1"/>
    <property type="molecule type" value="Genomic_DNA"/>
</dbReference>
<comment type="caution">
    <text evidence="4">The sequence shown here is derived from an EMBL/GenBank/DDBJ whole genome shotgun (WGS) entry which is preliminary data.</text>
</comment>
<dbReference type="Gene3D" id="3.40.50.300">
    <property type="entry name" value="P-loop containing nucleotide triphosphate hydrolases"/>
    <property type="match status" value="1"/>
</dbReference>
<evidence type="ECO:0000313" key="4">
    <source>
        <dbReference type="EMBL" id="CAF2104303.1"/>
    </source>
</evidence>
<feature type="domain" description="DNA helicase Pif1-like DEAD-box helicase" evidence="2">
    <location>
        <begin position="68"/>
        <end position="215"/>
    </location>
</feature>
<proteinExistence type="inferred from homology"/>
<name>A0A816U0M1_9BILA</name>
<keyword evidence="1" id="KW-0067">ATP-binding</keyword>